<dbReference type="AlphaFoldDB" id="A0A6P8K1T8"/>
<organism evidence="1 2">
    <name type="scientific">Drosophila mauritiana</name>
    <name type="common">Fruit fly</name>
    <dbReference type="NCBI Taxonomy" id="7226"/>
    <lineage>
        <taxon>Eukaryota</taxon>
        <taxon>Metazoa</taxon>
        <taxon>Ecdysozoa</taxon>
        <taxon>Arthropoda</taxon>
        <taxon>Hexapoda</taxon>
        <taxon>Insecta</taxon>
        <taxon>Pterygota</taxon>
        <taxon>Neoptera</taxon>
        <taxon>Endopterygota</taxon>
        <taxon>Diptera</taxon>
        <taxon>Brachycera</taxon>
        <taxon>Muscomorpha</taxon>
        <taxon>Ephydroidea</taxon>
        <taxon>Drosophilidae</taxon>
        <taxon>Drosophila</taxon>
        <taxon>Sophophora</taxon>
    </lineage>
</organism>
<dbReference type="Proteomes" id="UP000515162">
    <property type="component" value="Chromosome 3R"/>
</dbReference>
<dbReference type="GeneID" id="117142629"/>
<proteinExistence type="predicted"/>
<evidence type="ECO:0000313" key="2">
    <source>
        <dbReference type="RefSeq" id="XP_033162623.1"/>
    </source>
</evidence>
<evidence type="ECO:0000313" key="1">
    <source>
        <dbReference type="Proteomes" id="UP000515162"/>
    </source>
</evidence>
<reference evidence="2" key="1">
    <citation type="submission" date="2025-08" db="UniProtKB">
        <authorList>
            <consortium name="RefSeq"/>
        </authorList>
    </citation>
    <scope>IDENTIFICATION</scope>
    <source>
        <strain evidence="2">Mau12</strain>
        <tissue evidence="2">Whole Body</tissue>
    </source>
</reference>
<name>A0A6P8K1T8_DROMA</name>
<dbReference type="RefSeq" id="XP_033162623.1">
    <property type="nucleotide sequence ID" value="XM_033306732.1"/>
</dbReference>
<protein>
    <submittedName>
        <fullName evidence="2">Kinetochore protein Spc25</fullName>
    </submittedName>
</protein>
<accession>A0A6P8K1T8</accession>
<sequence length="222" mass="25719">MAIIMAESSYERRVKALYEKQIRMEALEAKFIKKVYKFNSNLLDVKEAACRHQRKVGKLQKVLMERREELDKRVSFIEELDRELEATKLRDLAMKDRIKQQKMLVRQRKNEIMESIHTLSKTTETYINQDALPARVKGVTVLRGDKRNQLIPFDLKSTDVEGLDSLCQHLESLNVDMAQWQQLISLAMDVAMESRAPTTPPKEATNCNSIIEIDLTSPTCHI</sequence>
<keyword evidence="1" id="KW-1185">Reference proteome</keyword>
<gene>
    <name evidence="2" type="primary">LOC117142629</name>
</gene>